<dbReference type="EMBL" id="AFRT01001828">
    <property type="protein sequence ID" value="ELU39301.1"/>
    <property type="molecule type" value="Genomic_DNA"/>
</dbReference>
<dbReference type="HOGENOM" id="CLU_2401177_0_0_1"/>
<evidence type="ECO:0000313" key="3">
    <source>
        <dbReference type="Proteomes" id="UP000011668"/>
    </source>
</evidence>
<name>L8WME7_THACA</name>
<gene>
    <name evidence="2" type="ORF">AG1IA_06667</name>
</gene>
<evidence type="ECO:0000256" key="1">
    <source>
        <dbReference type="SAM" id="MobiDB-lite"/>
    </source>
</evidence>
<proteinExistence type="predicted"/>
<accession>L8WME7</accession>
<feature type="compositionally biased region" description="Basic and acidic residues" evidence="1">
    <location>
        <begin position="79"/>
        <end position="93"/>
    </location>
</feature>
<feature type="region of interest" description="Disordered" evidence="1">
    <location>
        <begin position="70"/>
        <end position="93"/>
    </location>
</feature>
<evidence type="ECO:0000313" key="2">
    <source>
        <dbReference type="EMBL" id="ELU39301.1"/>
    </source>
</evidence>
<protein>
    <submittedName>
        <fullName evidence="2">Uncharacterized protein</fullName>
    </submittedName>
</protein>
<sequence length="93" mass="10606">MKAYPGTIPMHGEPRGTQTSMSASRALTISRASIQQISFTPKISWQSAVKLNQRIHPVRTWLNTLIDRPAHHSHRQNLTRHDEIPWNARSDEG</sequence>
<feature type="region of interest" description="Disordered" evidence="1">
    <location>
        <begin position="1"/>
        <end position="24"/>
    </location>
</feature>
<keyword evidence="3" id="KW-1185">Reference proteome</keyword>
<comment type="caution">
    <text evidence="2">The sequence shown here is derived from an EMBL/GenBank/DDBJ whole genome shotgun (WGS) entry which is preliminary data.</text>
</comment>
<dbReference type="Proteomes" id="UP000011668">
    <property type="component" value="Unassembled WGS sequence"/>
</dbReference>
<dbReference type="AlphaFoldDB" id="L8WME7"/>
<reference evidence="2 3" key="1">
    <citation type="journal article" date="2013" name="Nat. Commun.">
        <title>The evolution and pathogenic mechanisms of the rice sheath blight pathogen.</title>
        <authorList>
            <person name="Zheng A."/>
            <person name="Lin R."/>
            <person name="Xu L."/>
            <person name="Qin P."/>
            <person name="Tang C."/>
            <person name="Ai P."/>
            <person name="Zhang D."/>
            <person name="Liu Y."/>
            <person name="Sun Z."/>
            <person name="Feng H."/>
            <person name="Wang Y."/>
            <person name="Chen Y."/>
            <person name="Liang X."/>
            <person name="Fu R."/>
            <person name="Li Q."/>
            <person name="Zhang J."/>
            <person name="Yu X."/>
            <person name="Xie Z."/>
            <person name="Ding L."/>
            <person name="Guan P."/>
            <person name="Tang J."/>
            <person name="Liang Y."/>
            <person name="Wang S."/>
            <person name="Deng Q."/>
            <person name="Li S."/>
            <person name="Zhu J."/>
            <person name="Wang L."/>
            <person name="Liu H."/>
            <person name="Li P."/>
        </authorList>
    </citation>
    <scope>NUCLEOTIDE SEQUENCE [LARGE SCALE GENOMIC DNA]</scope>
    <source>
        <strain evidence="3">AG-1 IA</strain>
    </source>
</reference>
<organism evidence="2 3">
    <name type="scientific">Thanatephorus cucumeris (strain AG1-IA)</name>
    <name type="common">Rice sheath blight fungus</name>
    <name type="synonym">Rhizoctonia solani</name>
    <dbReference type="NCBI Taxonomy" id="983506"/>
    <lineage>
        <taxon>Eukaryota</taxon>
        <taxon>Fungi</taxon>
        <taxon>Dikarya</taxon>
        <taxon>Basidiomycota</taxon>
        <taxon>Agaricomycotina</taxon>
        <taxon>Agaricomycetes</taxon>
        <taxon>Cantharellales</taxon>
        <taxon>Ceratobasidiaceae</taxon>
        <taxon>Rhizoctonia</taxon>
        <taxon>Rhizoctonia solani AG-1</taxon>
    </lineage>
</organism>